<dbReference type="PaxDb" id="65489-OBART11G20870.1"/>
<name>A0A0D3HPB5_9ORYZ</name>
<reference evidence="2" key="2">
    <citation type="submission" date="2015-03" db="UniProtKB">
        <authorList>
            <consortium name="EnsemblPlants"/>
        </authorList>
    </citation>
    <scope>IDENTIFICATION</scope>
</reference>
<reference evidence="2" key="1">
    <citation type="journal article" date="2009" name="Rice">
        <title>De Novo Next Generation Sequencing of Plant Genomes.</title>
        <authorList>
            <person name="Rounsley S."/>
            <person name="Marri P.R."/>
            <person name="Yu Y."/>
            <person name="He R."/>
            <person name="Sisneros N."/>
            <person name="Goicoechea J.L."/>
            <person name="Lee S.J."/>
            <person name="Angelova A."/>
            <person name="Kudrna D."/>
            <person name="Luo M."/>
            <person name="Affourtit J."/>
            <person name="Desany B."/>
            <person name="Knight J."/>
            <person name="Niazi F."/>
            <person name="Egholm M."/>
            <person name="Wing R.A."/>
        </authorList>
    </citation>
    <scope>NUCLEOTIDE SEQUENCE [LARGE SCALE GENOMIC DNA]</scope>
    <source>
        <strain evidence="2">cv. IRGC 105608</strain>
    </source>
</reference>
<dbReference type="HOGENOM" id="CLU_131180_0_0_1"/>
<dbReference type="EnsemblPlants" id="OBART11G20870.1">
    <property type="protein sequence ID" value="OBART11G20870.1"/>
    <property type="gene ID" value="OBART11G20870"/>
</dbReference>
<protein>
    <submittedName>
        <fullName evidence="2">Uncharacterized protein</fullName>
    </submittedName>
</protein>
<evidence type="ECO:0000313" key="2">
    <source>
        <dbReference type="EnsemblPlants" id="OBART11G20870.1"/>
    </source>
</evidence>
<feature type="compositionally biased region" description="Basic and acidic residues" evidence="1">
    <location>
        <begin position="1"/>
        <end position="10"/>
    </location>
</feature>
<feature type="compositionally biased region" description="Basic residues" evidence="1">
    <location>
        <begin position="56"/>
        <end position="66"/>
    </location>
</feature>
<sequence>MASSPDKGKETAAAAVDPPSSSSPADSSSGSSPDKKENNNNNMGEAAAVAGDEGKKKKTAMMTKTKKMVRMSQSYINLLMSFDPPPLEPVRGLTKEEDRFARIDALAAELERGIRAVAETVRTQYEQGGN</sequence>
<evidence type="ECO:0000313" key="3">
    <source>
        <dbReference type="Proteomes" id="UP000026960"/>
    </source>
</evidence>
<dbReference type="Proteomes" id="UP000026960">
    <property type="component" value="Chromosome 11"/>
</dbReference>
<accession>A0A0D3HPB5</accession>
<dbReference type="AlphaFoldDB" id="A0A0D3HPB5"/>
<evidence type="ECO:0000256" key="1">
    <source>
        <dbReference type="SAM" id="MobiDB-lite"/>
    </source>
</evidence>
<organism evidence="2">
    <name type="scientific">Oryza barthii</name>
    <dbReference type="NCBI Taxonomy" id="65489"/>
    <lineage>
        <taxon>Eukaryota</taxon>
        <taxon>Viridiplantae</taxon>
        <taxon>Streptophyta</taxon>
        <taxon>Embryophyta</taxon>
        <taxon>Tracheophyta</taxon>
        <taxon>Spermatophyta</taxon>
        <taxon>Magnoliopsida</taxon>
        <taxon>Liliopsida</taxon>
        <taxon>Poales</taxon>
        <taxon>Poaceae</taxon>
        <taxon>BOP clade</taxon>
        <taxon>Oryzoideae</taxon>
        <taxon>Oryzeae</taxon>
        <taxon>Oryzinae</taxon>
        <taxon>Oryza</taxon>
    </lineage>
</organism>
<keyword evidence="3" id="KW-1185">Reference proteome</keyword>
<feature type="region of interest" description="Disordered" evidence="1">
    <location>
        <begin position="1"/>
        <end position="66"/>
    </location>
</feature>
<feature type="compositionally biased region" description="Low complexity" evidence="1">
    <location>
        <begin position="12"/>
        <end position="32"/>
    </location>
</feature>
<proteinExistence type="predicted"/>
<dbReference type="Gramene" id="OBART11G20870.1">
    <property type="protein sequence ID" value="OBART11G20870.1"/>
    <property type="gene ID" value="OBART11G20870"/>
</dbReference>